<organism evidence="3 4">
    <name type="scientific">Pelobates cultripes</name>
    <name type="common">Western spadefoot toad</name>
    <dbReference type="NCBI Taxonomy" id="61616"/>
    <lineage>
        <taxon>Eukaryota</taxon>
        <taxon>Metazoa</taxon>
        <taxon>Chordata</taxon>
        <taxon>Craniata</taxon>
        <taxon>Vertebrata</taxon>
        <taxon>Euteleostomi</taxon>
        <taxon>Amphibia</taxon>
        <taxon>Batrachia</taxon>
        <taxon>Anura</taxon>
        <taxon>Pelobatoidea</taxon>
        <taxon>Pelobatidae</taxon>
        <taxon>Pelobates</taxon>
    </lineage>
</organism>
<feature type="compositionally biased region" description="Polar residues" evidence="2">
    <location>
        <begin position="89"/>
        <end position="99"/>
    </location>
</feature>
<proteinExistence type="predicted"/>
<protein>
    <submittedName>
        <fullName evidence="3">Uncharacterized protein</fullName>
    </submittedName>
</protein>
<keyword evidence="1" id="KW-0175">Coiled coil</keyword>
<feature type="coiled-coil region" evidence="1">
    <location>
        <begin position="136"/>
        <end position="163"/>
    </location>
</feature>
<evidence type="ECO:0000313" key="4">
    <source>
        <dbReference type="Proteomes" id="UP001295444"/>
    </source>
</evidence>
<gene>
    <name evidence="3" type="ORF">PECUL_23A048939</name>
</gene>
<evidence type="ECO:0000313" key="3">
    <source>
        <dbReference type="EMBL" id="CAH2284035.1"/>
    </source>
</evidence>
<name>A0AAD1W5E2_PELCU</name>
<reference evidence="3" key="1">
    <citation type="submission" date="2022-03" db="EMBL/GenBank/DDBJ databases">
        <authorList>
            <person name="Alioto T."/>
            <person name="Alioto T."/>
            <person name="Gomez Garrido J."/>
        </authorList>
    </citation>
    <scope>NUCLEOTIDE SEQUENCE</scope>
</reference>
<dbReference type="AlphaFoldDB" id="A0AAD1W5E2"/>
<feature type="region of interest" description="Disordered" evidence="2">
    <location>
        <begin position="81"/>
        <end position="100"/>
    </location>
</feature>
<keyword evidence="4" id="KW-1185">Reference proteome</keyword>
<evidence type="ECO:0000256" key="2">
    <source>
        <dbReference type="SAM" id="MobiDB-lite"/>
    </source>
</evidence>
<accession>A0AAD1W5E2</accession>
<sequence>MSREQHIRRTDMGGVANHRAAWPCTNSAVSESTLIGDETTLWGTPTVKNLVQKWGSLTRYFRDSSDREAGAEVIKMTAMESENDIEPSSPVNSEISNKSLESRRDADIRDLLRNLPSKADLASMLGKLEATFQNKIETIEAEVQQVSHLVTDLEEERDVIQAQITSLIHWNPKQVL</sequence>
<evidence type="ECO:0000256" key="1">
    <source>
        <dbReference type="SAM" id="Coils"/>
    </source>
</evidence>
<dbReference type="Proteomes" id="UP001295444">
    <property type="component" value="Chromosome 04"/>
</dbReference>
<dbReference type="EMBL" id="OW240915">
    <property type="protein sequence ID" value="CAH2284035.1"/>
    <property type="molecule type" value="Genomic_DNA"/>
</dbReference>